<dbReference type="Pfam" id="PF10495">
    <property type="entry name" value="PACT_coil_coil"/>
    <property type="match status" value="1"/>
</dbReference>
<feature type="coiled-coil region" evidence="6">
    <location>
        <begin position="1114"/>
        <end position="1169"/>
    </location>
</feature>
<feature type="compositionally biased region" description="Low complexity" evidence="7">
    <location>
        <begin position="513"/>
        <end position="526"/>
    </location>
</feature>
<feature type="region of interest" description="Disordered" evidence="7">
    <location>
        <begin position="504"/>
        <end position="528"/>
    </location>
</feature>
<evidence type="ECO:0000256" key="4">
    <source>
        <dbReference type="ARBA" id="ARBA00023054"/>
    </source>
</evidence>
<sequence>MAIISETPSRIWRRIQDGEERDMPSLPSLPAFEDSAMVDPDTSSHHEDESSDNLSSISTPITSTPAPATSHHTTASTIYGHSGTASATRFANSIRSSRSSMAGYISSKSISRLPQHESFDVSAIPSLPAPDNSDDELDESRDSVPNAYLPPQDTQHEGEYDDLSITDALRSVSRSGSPAFSARDYRDEATPKKKMMDSYVDVSVSLRSEPKPSPFKNISHRRPPSRMRTPSLSRTSSTGASSPTHSTPRSNRSSRNVYSPSESPVQAAAIPLPPSNNASPAIERDYEDERHSEGPSLHESDSMEITDIHQSPVQTQSEDEERDYSHRSHDGQPENSSRSRDSHDSREPTFSSEEEHGDDGHREVSPAETSLTYTPTPAFPRPRARFDLPPPPNNLLSTPKPHQQTDEEENPLTTPYTRRKSFLLSVINSTARPRIRLTGTPYRAAVPETPGNETAMSDAPGNETATSHAPGTLPRANLQVAFAGVTPRPPRAPPIGRRMSHPLSQTFFPSPPSATGSAAGSSDSEGQALNEGASMISTASSHDLMTNHRANLSFDPAMGLQSAADGHGIGRFNAGKLNNYLHGLNRRLQEENEALVSRLTRMEEERRAGGEASDPAASNALRRLSTGSNRRISAGSTLSGVREDVGGEGWMEEKAELEEIIDTYKTEREHALDEKVKAEQALAGERAERARDKDRWRDKMTEVEKGVEAIVTDLENKARQAESRLKDLETEHKRATKDLERKVMQVEIERDDAVDRAEKAESALEDDKDLGGELHEVNVHLSQVSAELRNAKMQIKQLEDEVLLSQDKIDDLQKQLEEEKNVNEELEQDLRAREQELARERNTTEDVREHLDQAQSDLRQAQGELRKAQDELSATKDFVSELEDAAAAATERIENLEFAIAGAEDHIRAKEAEYEAANDKIEQLESDAQRSAGMAQQNEEALDAAEQQMQDDDETIVQLKAKVASLERELERAHDIAMNKTPSEHSAFGRPSDSEIQALEDEVDEANKEIARLTTLLEQSPARKAIEKAKDTRIEILEKEKEELLERNRALRMTVNEMNTPSKMINQSGISPFARHAINVSMRMPKTPGTPLRDMSWLNSTRADSTHAPLVAEIERLQNELNRANDSIDDKLDKLEDAGLGVVGLTKKLAEARGRIRTLEAELARMSRQEERRVKRLQRLRCQKCKVKVDASSVNANESTFDLGASQSSMPDEPPTPPTKTSNALRSDLRTLNEELARTKKSWDDERRKLVGEKTALQDAANRLNAQIREEAKKAAAEAKKAAAEAMKSATGERTRAGVQGELDQAKLTIAELEGTLKAERARLRAMMTDQSHAERERDQVVAQMQRTEEDMEDVRQQLNKFKKENHDLERELRVNANAEQKARLLEARVSENAATIEQLRQERSMLATDHKELQKRFSETSERANRLHDQYLKSQTSHDDRRHQLDLHLLEVDDLRRALSNQADELHRAEAERNRIEAERGDVAKTVSLLEADLKRVRRDAESFGRDLETLRGEKEKLENRRREDERAKKQAQAQIRLFAEQIERHKEAARKARMELEEHECGIDEVQLQAIEIQHKEECKGLLVQIRYLKAKFTRESTLRGELAHQKRYLLVLLGKFEKSERTIVSAIARIGFTESAPEETKRPRARSLQSAALAVIFLARARRAAEGWRKQRSMKSAIQEAYQEARRSSTRQVQR</sequence>
<keyword evidence="3" id="KW-0597">Phosphoprotein</keyword>
<dbReference type="Proteomes" id="UP000320762">
    <property type="component" value="Unassembled WGS sequence"/>
</dbReference>
<evidence type="ECO:0000259" key="8">
    <source>
        <dbReference type="Pfam" id="PF10495"/>
    </source>
</evidence>
<feature type="region of interest" description="Disordered" evidence="7">
    <location>
        <begin position="602"/>
        <end position="644"/>
    </location>
</feature>
<dbReference type="PANTHER" id="PTHR43941:SF1">
    <property type="entry name" value="STRUCTURAL MAINTENANCE OF CHROMOSOMES PROTEIN 2"/>
    <property type="match status" value="1"/>
</dbReference>
<gene>
    <name evidence="9" type="ORF">BD626DRAFT_634441</name>
</gene>
<evidence type="ECO:0000256" key="1">
    <source>
        <dbReference type="ARBA" id="ARBA00004267"/>
    </source>
</evidence>
<protein>
    <recommendedName>
        <fullName evidence="8">Pericentrin/AKAP-450 centrosomal targeting domain-containing protein</fullName>
    </recommendedName>
</protein>
<evidence type="ECO:0000256" key="2">
    <source>
        <dbReference type="ARBA" id="ARBA00022490"/>
    </source>
</evidence>
<evidence type="ECO:0000256" key="5">
    <source>
        <dbReference type="ARBA" id="ARBA00023212"/>
    </source>
</evidence>
<feature type="region of interest" description="Disordered" evidence="7">
    <location>
        <begin position="928"/>
        <end position="950"/>
    </location>
</feature>
<accession>A0A550BZC9</accession>
<evidence type="ECO:0000313" key="9">
    <source>
        <dbReference type="EMBL" id="TRM57912.1"/>
    </source>
</evidence>
<feature type="compositionally biased region" description="Low complexity" evidence="7">
    <location>
        <begin position="231"/>
        <end position="244"/>
    </location>
</feature>
<keyword evidence="10" id="KW-1185">Reference proteome</keyword>
<feature type="region of interest" description="Disordered" evidence="7">
    <location>
        <begin position="1671"/>
        <end position="1698"/>
    </location>
</feature>
<evidence type="ECO:0000256" key="6">
    <source>
        <dbReference type="SAM" id="Coils"/>
    </source>
</evidence>
<feature type="compositionally biased region" description="Basic and acidic residues" evidence="7">
    <location>
        <begin position="183"/>
        <end position="196"/>
    </location>
</feature>
<dbReference type="GO" id="GO:0005737">
    <property type="term" value="C:cytoplasm"/>
    <property type="evidence" value="ECO:0007669"/>
    <property type="project" value="UniProtKB-ARBA"/>
</dbReference>
<evidence type="ECO:0000256" key="7">
    <source>
        <dbReference type="SAM" id="MobiDB-lite"/>
    </source>
</evidence>
<feature type="region of interest" description="Disordered" evidence="7">
    <location>
        <begin position="1"/>
        <end position="80"/>
    </location>
</feature>
<feature type="region of interest" description="Disordered" evidence="7">
    <location>
        <begin position="443"/>
        <end position="471"/>
    </location>
</feature>
<feature type="region of interest" description="Disordered" evidence="7">
    <location>
        <begin position="121"/>
        <end position="414"/>
    </location>
</feature>
<feature type="compositionally biased region" description="Polar residues" evidence="7">
    <location>
        <begin position="245"/>
        <end position="264"/>
    </location>
</feature>
<feature type="compositionally biased region" description="Basic and acidic residues" evidence="7">
    <location>
        <begin position="282"/>
        <end position="301"/>
    </location>
</feature>
<feature type="compositionally biased region" description="Basic and acidic residues" evidence="7">
    <location>
        <begin position="323"/>
        <end position="347"/>
    </location>
</feature>
<dbReference type="Gene3D" id="1.10.287.1490">
    <property type="match status" value="1"/>
</dbReference>
<feature type="region of interest" description="Disordered" evidence="7">
    <location>
        <begin position="1201"/>
        <end position="1224"/>
    </location>
</feature>
<name>A0A550BZC9_9AGAR</name>
<feature type="compositionally biased region" description="Basic and acidic residues" evidence="7">
    <location>
        <begin position="14"/>
        <end position="23"/>
    </location>
</feature>
<dbReference type="PANTHER" id="PTHR43941">
    <property type="entry name" value="STRUCTURAL MAINTENANCE OF CHROMOSOMES PROTEIN 2"/>
    <property type="match status" value="1"/>
</dbReference>
<dbReference type="EMBL" id="VDMD01000041">
    <property type="protein sequence ID" value="TRM57912.1"/>
    <property type="molecule type" value="Genomic_DNA"/>
</dbReference>
<reference evidence="9 10" key="1">
    <citation type="journal article" date="2019" name="New Phytol.">
        <title>Comparative genomics reveals unique wood-decay strategies and fruiting body development in the Schizophyllaceae.</title>
        <authorList>
            <person name="Almasi E."/>
            <person name="Sahu N."/>
            <person name="Krizsan K."/>
            <person name="Balint B."/>
            <person name="Kovacs G.M."/>
            <person name="Kiss B."/>
            <person name="Cseklye J."/>
            <person name="Drula E."/>
            <person name="Henrissat B."/>
            <person name="Nagy I."/>
            <person name="Chovatia M."/>
            <person name="Adam C."/>
            <person name="LaButti K."/>
            <person name="Lipzen A."/>
            <person name="Riley R."/>
            <person name="Grigoriev I.V."/>
            <person name="Nagy L.G."/>
        </authorList>
    </citation>
    <scope>NUCLEOTIDE SEQUENCE [LARGE SCALE GENOMIC DNA]</scope>
    <source>
        <strain evidence="9 10">NL-1724</strain>
    </source>
</reference>
<feature type="compositionally biased region" description="Polar residues" evidence="7">
    <location>
        <begin position="625"/>
        <end position="639"/>
    </location>
</feature>
<feature type="domain" description="Pericentrin/AKAP-450 centrosomal targeting" evidence="8">
    <location>
        <begin position="1594"/>
        <end position="1671"/>
    </location>
</feature>
<evidence type="ECO:0000313" key="10">
    <source>
        <dbReference type="Proteomes" id="UP000320762"/>
    </source>
</evidence>
<evidence type="ECO:0000256" key="3">
    <source>
        <dbReference type="ARBA" id="ARBA00022553"/>
    </source>
</evidence>
<keyword evidence="2" id="KW-0963">Cytoplasm</keyword>
<keyword evidence="4 6" id="KW-0175">Coiled coil</keyword>
<dbReference type="OrthoDB" id="2020852at2759"/>
<comment type="subcellular location">
    <subcellularLocation>
        <location evidence="1">Cytoplasm</location>
        <location evidence="1">Cytoskeleton</location>
        <location evidence="1">Microtubule organizing center</location>
    </subcellularLocation>
</comment>
<dbReference type="GO" id="GO:0005815">
    <property type="term" value="C:microtubule organizing center"/>
    <property type="evidence" value="ECO:0007669"/>
    <property type="project" value="UniProtKB-SubCell"/>
</dbReference>
<dbReference type="InterPro" id="IPR019528">
    <property type="entry name" value="PACT_domain"/>
</dbReference>
<keyword evidence="5" id="KW-0206">Cytoskeleton</keyword>
<dbReference type="STRING" id="97359.A0A550BZC9"/>
<comment type="caution">
    <text evidence="9">The sequence shown here is derived from an EMBL/GenBank/DDBJ whole genome shotgun (WGS) entry which is preliminary data.</text>
</comment>
<proteinExistence type="predicted"/>
<organism evidence="9 10">
    <name type="scientific">Schizophyllum amplum</name>
    <dbReference type="NCBI Taxonomy" id="97359"/>
    <lineage>
        <taxon>Eukaryota</taxon>
        <taxon>Fungi</taxon>
        <taxon>Dikarya</taxon>
        <taxon>Basidiomycota</taxon>
        <taxon>Agaricomycotina</taxon>
        <taxon>Agaricomycetes</taxon>
        <taxon>Agaricomycetidae</taxon>
        <taxon>Agaricales</taxon>
        <taxon>Schizophyllaceae</taxon>
        <taxon>Schizophyllum</taxon>
    </lineage>
</organism>
<feature type="compositionally biased region" description="Polar residues" evidence="7">
    <location>
        <begin position="1201"/>
        <end position="1210"/>
    </location>
</feature>
<feature type="compositionally biased region" description="Low complexity" evidence="7">
    <location>
        <begin position="52"/>
        <end position="77"/>
    </location>
</feature>